<dbReference type="PANTHER" id="PTHR30037:SF4">
    <property type="entry name" value="DNA-3-METHYLADENINE GLYCOSYLASE I"/>
    <property type="match status" value="1"/>
</dbReference>
<feature type="binding site" evidence="1">
    <location>
        <position position="6"/>
    </location>
    <ligand>
        <name>Zn(2+)</name>
        <dbReference type="ChEBI" id="CHEBI:29105"/>
    </ligand>
</feature>
<dbReference type="AlphaFoldDB" id="A0AAW8AV95"/>
<sequence length="198" mass="23002">MTVQRCGWCSDDPLYIAYHDQEWGQALLDENRLFEMLCLEGQQAGLAWITVLRKREAYREHFFQYSIESIASLTDQQLQLKLEDASLIRHRGKLNAIRENAQAWLKLKQQGINPVDWLWSFAQQPRLNNDVVDYRQAPAQTIESQKMSKALKQAGFKFVGPTICYAFMQAVGMVDDHENHCDFKTISSHLNKSRNHVE</sequence>
<protein>
    <submittedName>
        <fullName evidence="2">DNA-3-methyladenine glycosylase I</fullName>
        <ecNumber evidence="2">3.2.2.20</ecNumber>
    </submittedName>
</protein>
<comment type="caution">
    <text evidence="2">The sequence shown here is derived from an EMBL/GenBank/DDBJ whole genome shotgun (WGS) entry which is preliminary data.</text>
</comment>
<reference evidence="2" key="1">
    <citation type="submission" date="2023-07" db="EMBL/GenBank/DDBJ databases">
        <title>Dynamics of blaOXA-23 gene transmission in Acinetobacter spp. from contaminated veterinary surfaces.</title>
        <authorList>
            <person name="Moreira Da Silva J."/>
            <person name="Menezes J."/>
            <person name="Fernandes L."/>
            <person name="Marques C."/>
            <person name="Amaral A."/>
            <person name="Timofte D."/>
            <person name="Pomba C."/>
        </authorList>
    </citation>
    <scope>NUCLEOTIDE SEQUENCE</scope>
    <source>
        <strain evidence="2">CMVB11Z4A1</strain>
    </source>
</reference>
<keyword evidence="1" id="KW-0862">Zinc</keyword>
<dbReference type="EMBL" id="JAUUUS010000339">
    <property type="protein sequence ID" value="MDP1449290.1"/>
    <property type="molecule type" value="Genomic_DNA"/>
</dbReference>
<dbReference type="GO" id="GO:0046872">
    <property type="term" value="F:metal ion binding"/>
    <property type="evidence" value="ECO:0007669"/>
    <property type="project" value="UniProtKB-KW"/>
</dbReference>
<dbReference type="Gene3D" id="1.10.340.30">
    <property type="entry name" value="Hypothetical protein, domain 2"/>
    <property type="match status" value="1"/>
</dbReference>
<feature type="binding site" evidence="1">
    <location>
        <position position="177"/>
    </location>
    <ligand>
        <name>Zn(2+)</name>
        <dbReference type="ChEBI" id="CHEBI:29105"/>
    </ligand>
</feature>
<dbReference type="GO" id="GO:0008725">
    <property type="term" value="F:DNA-3-methyladenine glycosylase activity"/>
    <property type="evidence" value="ECO:0007669"/>
    <property type="project" value="UniProtKB-EC"/>
</dbReference>
<evidence type="ECO:0000313" key="2">
    <source>
        <dbReference type="EMBL" id="MDP1449290.1"/>
    </source>
</evidence>
<dbReference type="InterPro" id="IPR004597">
    <property type="entry name" value="Tag"/>
</dbReference>
<dbReference type="PANTHER" id="PTHR30037">
    <property type="entry name" value="DNA-3-METHYLADENINE GLYCOSYLASE 1"/>
    <property type="match status" value="1"/>
</dbReference>
<dbReference type="SUPFAM" id="SSF48150">
    <property type="entry name" value="DNA-glycosylase"/>
    <property type="match status" value="1"/>
</dbReference>
<gene>
    <name evidence="2" type="ORF">Q8G51_16270</name>
</gene>
<dbReference type="NCBIfam" id="TIGR00624">
    <property type="entry name" value="tag"/>
    <property type="match status" value="1"/>
</dbReference>
<name>A0AAW8AV95_ACILW</name>
<dbReference type="Proteomes" id="UP001242129">
    <property type="component" value="Unassembled WGS sequence"/>
</dbReference>
<dbReference type="GO" id="GO:0006284">
    <property type="term" value="P:base-excision repair"/>
    <property type="evidence" value="ECO:0007669"/>
    <property type="project" value="InterPro"/>
</dbReference>
<keyword evidence="1" id="KW-0479">Metal-binding</keyword>
<organism evidence="2 3">
    <name type="scientific">Acinetobacter lwoffii</name>
    <dbReference type="NCBI Taxonomy" id="28090"/>
    <lineage>
        <taxon>Bacteria</taxon>
        <taxon>Pseudomonadati</taxon>
        <taxon>Pseudomonadota</taxon>
        <taxon>Gammaproteobacteria</taxon>
        <taxon>Moraxellales</taxon>
        <taxon>Moraxellaceae</taxon>
        <taxon>Acinetobacter</taxon>
    </lineage>
</organism>
<keyword evidence="2" id="KW-0378">Hydrolase</keyword>
<accession>A0AAW8AV95</accession>
<proteinExistence type="predicted"/>
<dbReference type="InterPro" id="IPR052891">
    <property type="entry name" value="DNA-3mA_glycosylase"/>
</dbReference>
<keyword evidence="2" id="KW-0326">Glycosidase</keyword>
<dbReference type="InterPro" id="IPR005019">
    <property type="entry name" value="Adenine_glyco"/>
</dbReference>
<dbReference type="EC" id="3.2.2.20" evidence="2"/>
<evidence type="ECO:0000313" key="3">
    <source>
        <dbReference type="Proteomes" id="UP001242129"/>
    </source>
</evidence>
<evidence type="ECO:0000256" key="1">
    <source>
        <dbReference type="PIRSR" id="PIRSR604597-1"/>
    </source>
</evidence>
<feature type="binding site" evidence="1">
    <location>
        <position position="181"/>
    </location>
    <ligand>
        <name>Zn(2+)</name>
        <dbReference type="ChEBI" id="CHEBI:29105"/>
    </ligand>
</feature>
<dbReference type="Pfam" id="PF03352">
    <property type="entry name" value="Adenine_glyco"/>
    <property type="match status" value="1"/>
</dbReference>
<dbReference type="InterPro" id="IPR011257">
    <property type="entry name" value="DNA_glycosylase"/>
</dbReference>
<feature type="binding site" evidence="1">
    <location>
        <position position="19"/>
    </location>
    <ligand>
        <name>Zn(2+)</name>
        <dbReference type="ChEBI" id="CHEBI:29105"/>
    </ligand>
</feature>
<dbReference type="RefSeq" id="WP_305158405.1">
    <property type="nucleotide sequence ID" value="NZ_CP147682.1"/>
</dbReference>